<organism evidence="2 3">
    <name type="scientific">Colletotrichum sojae</name>
    <dbReference type="NCBI Taxonomy" id="2175907"/>
    <lineage>
        <taxon>Eukaryota</taxon>
        <taxon>Fungi</taxon>
        <taxon>Dikarya</taxon>
        <taxon>Ascomycota</taxon>
        <taxon>Pezizomycotina</taxon>
        <taxon>Sordariomycetes</taxon>
        <taxon>Hypocreomycetidae</taxon>
        <taxon>Glomerellales</taxon>
        <taxon>Glomerellaceae</taxon>
        <taxon>Colletotrichum</taxon>
        <taxon>Colletotrichum orchidearum species complex</taxon>
    </lineage>
</organism>
<accession>A0A8H6IN10</accession>
<name>A0A8H6IN10_9PEZI</name>
<proteinExistence type="predicted"/>
<dbReference type="AlphaFoldDB" id="A0A8H6IN10"/>
<keyword evidence="3" id="KW-1185">Reference proteome</keyword>
<feature type="domain" description="FAD dependent oxidoreductase" evidence="1">
    <location>
        <begin position="71"/>
        <end position="186"/>
    </location>
</feature>
<dbReference type="Pfam" id="PF01266">
    <property type="entry name" value="DAO"/>
    <property type="match status" value="1"/>
</dbReference>
<gene>
    <name evidence="2" type="ORF">CSOJ01_15453</name>
</gene>
<dbReference type="InterPro" id="IPR036188">
    <property type="entry name" value="FAD/NAD-bd_sf"/>
</dbReference>
<evidence type="ECO:0000313" key="3">
    <source>
        <dbReference type="Proteomes" id="UP000652219"/>
    </source>
</evidence>
<sequence>MSNNDNNMAEEASEELSKYLNPVLSRFLLNVSKAISQDPGLPHPNPTVSSWQVLEHPIASIQSPDLPQRTDFVVIGSGITGCSVTKTLLEHPAAAGSHVTVLEARTLVSGATGRNGGHLVTAAGHTLGPLARQHGVEAARQITRFSILNIERVMGMVRGMDAELQEECQIRDVRKVMADADEETWAAAKGSVLDFQKAVPEHAGYHKIGHTADGLPIVGRVPGSLLGIGSDDDDGQWIAAGFNGYGMDKCWLTDEALVRMMFGEDVTAWFPQAFLVTEDRLIKTLTADQTLLKFAQIALPGGARRERL</sequence>
<dbReference type="GO" id="GO:0005737">
    <property type="term" value="C:cytoplasm"/>
    <property type="evidence" value="ECO:0007669"/>
    <property type="project" value="TreeGrafter"/>
</dbReference>
<dbReference type="Gene3D" id="3.50.50.60">
    <property type="entry name" value="FAD/NAD(P)-binding domain"/>
    <property type="match status" value="1"/>
</dbReference>
<evidence type="ECO:0000313" key="2">
    <source>
        <dbReference type="EMBL" id="KAF6786366.1"/>
    </source>
</evidence>
<dbReference type="InterPro" id="IPR006076">
    <property type="entry name" value="FAD-dep_OxRdtase"/>
</dbReference>
<protein>
    <submittedName>
        <fullName evidence="2">FAD dependent oxidoreductase superfamily protein</fullName>
    </submittedName>
</protein>
<dbReference type="Proteomes" id="UP000652219">
    <property type="component" value="Unassembled WGS sequence"/>
</dbReference>
<dbReference type="SUPFAM" id="SSF51905">
    <property type="entry name" value="FAD/NAD(P)-binding domain"/>
    <property type="match status" value="1"/>
</dbReference>
<dbReference type="Gene3D" id="3.30.9.10">
    <property type="entry name" value="D-Amino Acid Oxidase, subunit A, domain 2"/>
    <property type="match status" value="1"/>
</dbReference>
<comment type="caution">
    <text evidence="2">The sequence shown here is derived from an EMBL/GenBank/DDBJ whole genome shotgun (WGS) entry which is preliminary data.</text>
</comment>
<dbReference type="PANTHER" id="PTHR13847:SF213">
    <property type="entry name" value="DEPENDENT OXIDOREDUCTASE, PUTATIVE-RELATED"/>
    <property type="match status" value="1"/>
</dbReference>
<dbReference type="PANTHER" id="PTHR13847">
    <property type="entry name" value="SARCOSINE DEHYDROGENASE-RELATED"/>
    <property type="match status" value="1"/>
</dbReference>
<reference evidence="2 3" key="1">
    <citation type="journal article" date="2020" name="Phytopathology">
        <title>Genome Sequence Resources of Colletotrichum truncatum, C. plurivorum, C. musicola, and C. sojae: Four Species Pathogenic to Soybean (Glycine max).</title>
        <authorList>
            <person name="Rogerio F."/>
            <person name="Boufleur T.R."/>
            <person name="Ciampi-Guillardi M."/>
            <person name="Sukno S.A."/>
            <person name="Thon M.R."/>
            <person name="Massola Junior N.S."/>
            <person name="Baroncelli R."/>
        </authorList>
    </citation>
    <scope>NUCLEOTIDE SEQUENCE [LARGE SCALE GENOMIC DNA]</scope>
    <source>
        <strain evidence="2 3">LFN0009</strain>
    </source>
</reference>
<dbReference type="EMBL" id="WIGN01000651">
    <property type="protein sequence ID" value="KAF6786366.1"/>
    <property type="molecule type" value="Genomic_DNA"/>
</dbReference>
<evidence type="ECO:0000259" key="1">
    <source>
        <dbReference type="Pfam" id="PF01266"/>
    </source>
</evidence>